<protein>
    <submittedName>
        <fullName evidence="2">Uncharacterized protein</fullName>
    </submittedName>
</protein>
<gene>
    <name evidence="2" type="ORF">D8S82_33100</name>
</gene>
<accession>A0A544VQH9</accession>
<comment type="caution">
    <text evidence="2">The sequence shown here is derived from an EMBL/GenBank/DDBJ whole genome shotgun (WGS) entry which is preliminary data.</text>
</comment>
<dbReference type="AlphaFoldDB" id="A0A544VQH9"/>
<organism evidence="2 3">
    <name type="scientific">Mycolicibacterium hodleri</name>
    <dbReference type="NCBI Taxonomy" id="49897"/>
    <lineage>
        <taxon>Bacteria</taxon>
        <taxon>Bacillati</taxon>
        <taxon>Actinomycetota</taxon>
        <taxon>Actinomycetes</taxon>
        <taxon>Mycobacteriales</taxon>
        <taxon>Mycobacteriaceae</taxon>
        <taxon>Mycolicibacterium</taxon>
    </lineage>
</organism>
<dbReference type="EMBL" id="VIFX01000089">
    <property type="protein sequence ID" value="TQR82251.1"/>
    <property type="molecule type" value="Genomic_DNA"/>
</dbReference>
<sequence length="104" mass="11215">MSTARKPAITRTTSHPADALPDRPTVPNTRTTPPAPAPLQEPAPPAGGAAERLTEQHNVRIRTSTKSRLGKAVDKLRYETGDRTISIASITDQALNDYLTQRGC</sequence>
<feature type="region of interest" description="Disordered" evidence="1">
    <location>
        <begin position="1"/>
        <end position="57"/>
    </location>
</feature>
<feature type="compositionally biased region" description="Low complexity" evidence="1">
    <location>
        <begin position="22"/>
        <end position="32"/>
    </location>
</feature>
<name>A0A544VQH9_9MYCO</name>
<dbReference type="RefSeq" id="WP_142556128.1">
    <property type="nucleotide sequence ID" value="NZ_VIFX01000089.1"/>
</dbReference>
<evidence type="ECO:0000256" key="1">
    <source>
        <dbReference type="SAM" id="MobiDB-lite"/>
    </source>
</evidence>
<dbReference type="Proteomes" id="UP000315759">
    <property type="component" value="Unassembled WGS sequence"/>
</dbReference>
<proteinExistence type="predicted"/>
<evidence type="ECO:0000313" key="3">
    <source>
        <dbReference type="Proteomes" id="UP000315759"/>
    </source>
</evidence>
<reference evidence="2 3" key="1">
    <citation type="submission" date="2018-10" db="EMBL/GenBank/DDBJ databases">
        <title>Draft genome of Mycobacterium hodleri strain B.</title>
        <authorList>
            <person name="Amande T.J."/>
            <person name="Mcgenity T.J."/>
        </authorList>
    </citation>
    <scope>NUCLEOTIDE SEQUENCE [LARGE SCALE GENOMIC DNA]</scope>
    <source>
        <strain evidence="2 3">B</strain>
    </source>
</reference>
<keyword evidence="3" id="KW-1185">Reference proteome</keyword>
<feature type="compositionally biased region" description="Pro residues" evidence="1">
    <location>
        <begin position="33"/>
        <end position="45"/>
    </location>
</feature>
<evidence type="ECO:0000313" key="2">
    <source>
        <dbReference type="EMBL" id="TQR82251.1"/>
    </source>
</evidence>